<gene>
    <name evidence="2" type="ORF">TAV2_LOCUS1267</name>
</gene>
<dbReference type="Pfam" id="PF07734">
    <property type="entry name" value="FBA_1"/>
    <property type="match status" value="1"/>
</dbReference>
<name>A0AAU9R9N5_THLAR</name>
<dbReference type="AlphaFoldDB" id="A0AAU9R9N5"/>
<protein>
    <recommendedName>
        <fullName evidence="1">F-box associated beta-propeller type 1 domain-containing protein</fullName>
    </recommendedName>
</protein>
<organism evidence="2 3">
    <name type="scientific">Thlaspi arvense</name>
    <name type="common">Field penny-cress</name>
    <dbReference type="NCBI Taxonomy" id="13288"/>
    <lineage>
        <taxon>Eukaryota</taxon>
        <taxon>Viridiplantae</taxon>
        <taxon>Streptophyta</taxon>
        <taxon>Embryophyta</taxon>
        <taxon>Tracheophyta</taxon>
        <taxon>Spermatophyta</taxon>
        <taxon>Magnoliopsida</taxon>
        <taxon>eudicotyledons</taxon>
        <taxon>Gunneridae</taxon>
        <taxon>Pentapetalae</taxon>
        <taxon>rosids</taxon>
        <taxon>malvids</taxon>
        <taxon>Brassicales</taxon>
        <taxon>Brassicaceae</taxon>
        <taxon>Thlaspideae</taxon>
        <taxon>Thlaspi</taxon>
    </lineage>
</organism>
<evidence type="ECO:0000313" key="3">
    <source>
        <dbReference type="Proteomes" id="UP000836841"/>
    </source>
</evidence>
<dbReference type="PANTHER" id="PTHR31672">
    <property type="entry name" value="BNACNNG10540D PROTEIN"/>
    <property type="match status" value="1"/>
</dbReference>
<evidence type="ECO:0000259" key="1">
    <source>
        <dbReference type="Pfam" id="PF07734"/>
    </source>
</evidence>
<proteinExistence type="predicted"/>
<reference evidence="2 3" key="1">
    <citation type="submission" date="2022-03" db="EMBL/GenBank/DDBJ databases">
        <authorList>
            <person name="Nunn A."/>
            <person name="Chopra R."/>
            <person name="Nunn A."/>
            <person name="Contreras Garrido A."/>
        </authorList>
    </citation>
    <scope>NUCLEOTIDE SEQUENCE [LARGE SCALE GENOMIC DNA]</scope>
</reference>
<evidence type="ECO:0000313" key="2">
    <source>
        <dbReference type="EMBL" id="CAH2036694.1"/>
    </source>
</evidence>
<dbReference type="PANTHER" id="PTHR31672:SF13">
    <property type="entry name" value="F-BOX PROTEIN CPR30-LIKE"/>
    <property type="match status" value="1"/>
</dbReference>
<keyword evidence="3" id="KW-1185">Reference proteome</keyword>
<dbReference type="InterPro" id="IPR006527">
    <property type="entry name" value="F-box-assoc_dom_typ1"/>
</dbReference>
<accession>A0AAU9R9N5</accession>
<feature type="domain" description="F-box associated beta-propeller type 1" evidence="1">
    <location>
        <begin position="87"/>
        <end position="245"/>
    </location>
</feature>
<sequence>MNRLESNLLDEILFRLNPKSLAMMRCTNKSIDSQISKPGFKSEYLNRAGSSLLHAAKSGSSLACYHAFGDPSTFQGHLESRCRILGSSSGLLLLFVDKCFCVANPVTKKYLFLDSSVHRSTASIGFAVDQIDHNTQSFKVVCVDDFDPGEMGFEIGTDNSWSLSNTSMTWPLSDLVEDMKPVYLDGALHWLRKDGSILAFNPETEQARMITPTNFPNEPGSKLFFGLGDNRLTLISATEETIRVFALESTLTDPEWILARQIVNMAVEQGVTVSWNVHAFDGKCLVVRTTDRVRYGPLLLGYDLRANGWRFLGWIPDFCDANREFCLFTPSWSSVIGMEDEEEDNGWWFPTIHRSKRTGSVETVIELINRNLKI</sequence>
<dbReference type="InterPro" id="IPR050796">
    <property type="entry name" value="SCF_F-box_component"/>
</dbReference>
<dbReference type="Proteomes" id="UP000836841">
    <property type="component" value="Chromosome 1"/>
</dbReference>
<dbReference type="EMBL" id="OU466857">
    <property type="protein sequence ID" value="CAH2036694.1"/>
    <property type="molecule type" value="Genomic_DNA"/>
</dbReference>